<evidence type="ECO:0000313" key="3">
    <source>
        <dbReference type="Proteomes" id="UP000008810"/>
    </source>
</evidence>
<name>A0A2K2CVH9_BRADI</name>
<keyword evidence="3" id="KW-1185">Reference proteome</keyword>
<dbReference type="EMBL" id="CM000882">
    <property type="protein sequence ID" value="PNT66037.1"/>
    <property type="molecule type" value="Genomic_DNA"/>
</dbReference>
<evidence type="ECO:0000313" key="2">
    <source>
        <dbReference type="EnsemblPlants" id="PNT66037"/>
    </source>
</evidence>
<dbReference type="EnsemblPlants" id="PNT66037">
    <property type="protein sequence ID" value="PNT66037"/>
    <property type="gene ID" value="BRADI_3g06066v3"/>
</dbReference>
<reference evidence="2" key="3">
    <citation type="submission" date="2018-08" db="UniProtKB">
        <authorList>
            <consortium name="EnsemblPlants"/>
        </authorList>
    </citation>
    <scope>IDENTIFICATION</scope>
    <source>
        <strain evidence="2">cv. Bd21</strain>
    </source>
</reference>
<reference evidence="1" key="2">
    <citation type="submission" date="2017-06" db="EMBL/GenBank/DDBJ databases">
        <title>WGS assembly of Brachypodium distachyon.</title>
        <authorList>
            <consortium name="The International Brachypodium Initiative"/>
            <person name="Lucas S."/>
            <person name="Harmon-Smith M."/>
            <person name="Lail K."/>
            <person name="Tice H."/>
            <person name="Grimwood J."/>
            <person name="Bruce D."/>
            <person name="Barry K."/>
            <person name="Shu S."/>
            <person name="Lindquist E."/>
            <person name="Wang M."/>
            <person name="Pitluck S."/>
            <person name="Vogel J.P."/>
            <person name="Garvin D.F."/>
            <person name="Mockler T.C."/>
            <person name="Schmutz J."/>
            <person name="Rokhsar D."/>
            <person name="Bevan M.W."/>
        </authorList>
    </citation>
    <scope>NUCLEOTIDE SEQUENCE</scope>
    <source>
        <strain evidence="1">Bd21</strain>
    </source>
</reference>
<dbReference type="Proteomes" id="UP000008810">
    <property type="component" value="Chromosome 3"/>
</dbReference>
<dbReference type="AlphaFoldDB" id="A0A2K2CVH9"/>
<reference evidence="1 2" key="1">
    <citation type="journal article" date="2010" name="Nature">
        <title>Genome sequencing and analysis of the model grass Brachypodium distachyon.</title>
        <authorList>
            <consortium name="International Brachypodium Initiative"/>
        </authorList>
    </citation>
    <scope>NUCLEOTIDE SEQUENCE [LARGE SCALE GENOMIC DNA]</scope>
    <source>
        <strain evidence="1 2">Bd21</strain>
    </source>
</reference>
<gene>
    <name evidence="1" type="ORF">BRADI_3g06066v3</name>
</gene>
<evidence type="ECO:0000313" key="1">
    <source>
        <dbReference type="EMBL" id="PNT66037.1"/>
    </source>
</evidence>
<protein>
    <submittedName>
        <fullName evidence="1 2">Uncharacterized protein</fullName>
    </submittedName>
</protein>
<accession>A0A2K2CVH9</accession>
<sequence>MSKTLVNWCCLPALRRWEKRSSFCGIARPLAADDIVGDFKRWQPHPPVCPLLY</sequence>
<organism evidence="1">
    <name type="scientific">Brachypodium distachyon</name>
    <name type="common">Purple false brome</name>
    <name type="synonym">Trachynia distachya</name>
    <dbReference type="NCBI Taxonomy" id="15368"/>
    <lineage>
        <taxon>Eukaryota</taxon>
        <taxon>Viridiplantae</taxon>
        <taxon>Streptophyta</taxon>
        <taxon>Embryophyta</taxon>
        <taxon>Tracheophyta</taxon>
        <taxon>Spermatophyta</taxon>
        <taxon>Magnoliopsida</taxon>
        <taxon>Liliopsida</taxon>
        <taxon>Poales</taxon>
        <taxon>Poaceae</taxon>
        <taxon>BOP clade</taxon>
        <taxon>Pooideae</taxon>
        <taxon>Stipodae</taxon>
        <taxon>Brachypodieae</taxon>
        <taxon>Brachypodium</taxon>
    </lineage>
</organism>
<proteinExistence type="predicted"/>
<dbReference type="Gramene" id="PNT66037">
    <property type="protein sequence ID" value="PNT66037"/>
    <property type="gene ID" value="BRADI_3g06066v3"/>
</dbReference>
<dbReference type="InParanoid" id="A0A2K2CVH9"/>